<feature type="domain" description="Periplasmic binding protein" evidence="9">
    <location>
        <begin position="377"/>
        <end position="627"/>
    </location>
</feature>
<evidence type="ECO:0000256" key="4">
    <source>
        <dbReference type="ARBA" id="ARBA00022692"/>
    </source>
</evidence>
<dbReference type="Proteomes" id="UP000654947">
    <property type="component" value="Unassembled WGS sequence"/>
</dbReference>
<proteinExistence type="inferred from homology"/>
<feature type="transmembrane region" description="Helical" evidence="8">
    <location>
        <begin position="18"/>
        <end position="39"/>
    </location>
</feature>
<feature type="transmembrane region" description="Helical" evidence="8">
    <location>
        <begin position="51"/>
        <end position="69"/>
    </location>
</feature>
<evidence type="ECO:0000256" key="7">
    <source>
        <dbReference type="ARBA" id="ARBA00023136"/>
    </source>
</evidence>
<reference evidence="10 11" key="1">
    <citation type="journal article" date="2014" name="Int. J. Syst. Evol. Microbiol.">
        <title>Complete genome sequence of Corynebacterium casei LMG S-19264T (=DSM 44701T), isolated from a smear-ripened cheese.</title>
        <authorList>
            <consortium name="US DOE Joint Genome Institute (JGI-PGF)"/>
            <person name="Walter F."/>
            <person name="Albersmeier A."/>
            <person name="Kalinowski J."/>
            <person name="Ruckert C."/>
        </authorList>
    </citation>
    <scope>NUCLEOTIDE SEQUENCE [LARGE SCALE GENOMIC DNA]</scope>
    <source>
        <strain evidence="10 11">KCTC 19473</strain>
    </source>
</reference>
<dbReference type="GO" id="GO:0022857">
    <property type="term" value="F:transmembrane transporter activity"/>
    <property type="evidence" value="ECO:0007669"/>
    <property type="project" value="InterPro"/>
</dbReference>
<dbReference type="GO" id="GO:0030246">
    <property type="term" value="F:carbohydrate binding"/>
    <property type="evidence" value="ECO:0007669"/>
    <property type="project" value="UniProtKB-ARBA"/>
</dbReference>
<dbReference type="Pfam" id="PF13407">
    <property type="entry name" value="Peripla_BP_4"/>
    <property type="match status" value="1"/>
</dbReference>
<evidence type="ECO:0000259" key="9">
    <source>
        <dbReference type="Pfam" id="PF13407"/>
    </source>
</evidence>
<gene>
    <name evidence="10" type="ORF">GCM10007147_31330</name>
</gene>
<keyword evidence="11" id="KW-1185">Reference proteome</keyword>
<dbReference type="PANTHER" id="PTHR46847:SF1">
    <property type="entry name" value="D-ALLOSE-BINDING PERIPLASMIC PROTEIN-RELATED"/>
    <property type="match status" value="1"/>
</dbReference>
<evidence type="ECO:0000256" key="3">
    <source>
        <dbReference type="ARBA" id="ARBA00022475"/>
    </source>
</evidence>
<dbReference type="PANTHER" id="PTHR46847">
    <property type="entry name" value="D-ALLOSE-BINDING PERIPLASMIC PROTEIN-RELATED"/>
    <property type="match status" value="1"/>
</dbReference>
<dbReference type="SUPFAM" id="SSF53822">
    <property type="entry name" value="Periplasmic binding protein-like I"/>
    <property type="match status" value="1"/>
</dbReference>
<dbReference type="GO" id="GO:0005886">
    <property type="term" value="C:plasma membrane"/>
    <property type="evidence" value="ECO:0007669"/>
    <property type="project" value="UniProtKB-SubCell"/>
</dbReference>
<feature type="transmembrane region" description="Helical" evidence="8">
    <location>
        <begin position="130"/>
        <end position="148"/>
    </location>
</feature>
<sequence>MATDTAKNGGLRPAVRRFLLDNGALTALALLVVVMSLMSGDFLTAQNLLNIGVQAAVIAVLAFGVTFVIISGGIDLSVGSVAALSATMLAWLATVEGVPVWLAVPLAAATGTAAGLVSGALVAYGKLPPFIATLAMLSIGRGLSLVLSEGSPISLPDSVSHLGDSVGGWLPVPVLIMVLMGLITAVILRRTFAGRAMYAIGGNEEAARLSGIRVKRHKLGVYALSGLFAAVAGVILASRLASAQPQAAQGYELDAIAAVVIGGASLAGGVGTASGTLIGALILAVLRNGLNLLSVSAFWQQVVIGVVIALAVLFDTVRRRSGSGGSGSGGGAGAVGGPGGRGKRIAVLGAAAAVTALVVGVLSFLPPDSSSDKPRLGMSISTLNNPFFLQMRDGAEAEAEEAGVDLVITDAQDDPSQQANQIQNFVSTGVDTMVINPVDSDAAGPPVRRANDAGIPVVAADRAINDAESEALVTSDNVEGGRLAAQVLAEEIGEEGRIVVLQGTPGASASRERGQGFSEGIAEYGDIEVVAEQPADFDRTRGLDVMTNMLQGNDGIDAVFAENDEMALGAAAALDDSGEDAAVIGFDGTPEGFEAVEEGILHSTIAQQPAELGRVAVRNAVDAARGEGLEEDVRVPVEIVTEDNVDDFS</sequence>
<organism evidence="10 11">
    <name type="scientific">Nocardiopsis kunsanensis</name>
    <dbReference type="NCBI Taxonomy" id="141693"/>
    <lineage>
        <taxon>Bacteria</taxon>
        <taxon>Bacillati</taxon>
        <taxon>Actinomycetota</taxon>
        <taxon>Actinomycetes</taxon>
        <taxon>Streptosporangiales</taxon>
        <taxon>Nocardiopsidaceae</taxon>
        <taxon>Nocardiopsis</taxon>
    </lineage>
</organism>
<dbReference type="InterPro" id="IPR025997">
    <property type="entry name" value="SBP_2_dom"/>
</dbReference>
<keyword evidence="7 8" id="KW-0472">Membrane</keyword>
<feature type="transmembrane region" description="Helical" evidence="8">
    <location>
        <begin position="256"/>
        <end position="285"/>
    </location>
</feature>
<comment type="caution">
    <text evidence="10">The sequence shown here is derived from an EMBL/GenBank/DDBJ whole genome shotgun (WGS) entry which is preliminary data.</text>
</comment>
<dbReference type="Gene3D" id="3.40.50.2300">
    <property type="match status" value="2"/>
</dbReference>
<dbReference type="EMBL" id="BMXL01000017">
    <property type="protein sequence ID" value="GHD29952.1"/>
    <property type="molecule type" value="Genomic_DNA"/>
</dbReference>
<evidence type="ECO:0000256" key="5">
    <source>
        <dbReference type="ARBA" id="ARBA00022729"/>
    </source>
</evidence>
<feature type="transmembrane region" description="Helical" evidence="8">
    <location>
        <begin position="292"/>
        <end position="314"/>
    </location>
</feature>
<feature type="transmembrane region" description="Helical" evidence="8">
    <location>
        <begin position="168"/>
        <end position="188"/>
    </location>
</feature>
<dbReference type="AlphaFoldDB" id="A0A918XGQ0"/>
<dbReference type="Pfam" id="PF02653">
    <property type="entry name" value="BPD_transp_2"/>
    <property type="match status" value="1"/>
</dbReference>
<keyword evidence="5" id="KW-0732">Signal</keyword>
<evidence type="ECO:0000313" key="10">
    <source>
        <dbReference type="EMBL" id="GHD29952.1"/>
    </source>
</evidence>
<evidence type="ECO:0000256" key="6">
    <source>
        <dbReference type="ARBA" id="ARBA00022989"/>
    </source>
</evidence>
<evidence type="ECO:0000256" key="2">
    <source>
        <dbReference type="ARBA" id="ARBA00007639"/>
    </source>
</evidence>
<name>A0A918XGQ0_9ACTN</name>
<dbReference type="InterPro" id="IPR001851">
    <property type="entry name" value="ABC_transp_permease"/>
</dbReference>
<feature type="transmembrane region" description="Helical" evidence="8">
    <location>
        <begin position="76"/>
        <end position="94"/>
    </location>
</feature>
<dbReference type="RefSeq" id="WP_017576461.1">
    <property type="nucleotide sequence ID" value="NZ_BMXL01000017.1"/>
</dbReference>
<dbReference type="CDD" id="cd06579">
    <property type="entry name" value="TM_PBP1_transp_AraH_like"/>
    <property type="match status" value="1"/>
</dbReference>
<feature type="transmembrane region" description="Helical" evidence="8">
    <location>
        <begin position="100"/>
        <end position="123"/>
    </location>
</feature>
<evidence type="ECO:0000256" key="8">
    <source>
        <dbReference type="SAM" id="Phobius"/>
    </source>
</evidence>
<dbReference type="InterPro" id="IPR028082">
    <property type="entry name" value="Peripla_BP_I"/>
</dbReference>
<accession>A0A918XGQ0</accession>
<comment type="similarity">
    <text evidence="2">Belongs to the bacterial solute-binding protein 2 family.</text>
</comment>
<evidence type="ECO:0000313" key="11">
    <source>
        <dbReference type="Proteomes" id="UP000654947"/>
    </source>
</evidence>
<comment type="subcellular location">
    <subcellularLocation>
        <location evidence="1">Cell membrane</location>
        <topology evidence="1">Multi-pass membrane protein</topology>
    </subcellularLocation>
</comment>
<feature type="transmembrane region" description="Helical" evidence="8">
    <location>
        <begin position="219"/>
        <end position="236"/>
    </location>
</feature>
<evidence type="ECO:0000256" key="1">
    <source>
        <dbReference type="ARBA" id="ARBA00004651"/>
    </source>
</evidence>
<keyword evidence="3" id="KW-1003">Cell membrane</keyword>
<keyword evidence="4 8" id="KW-0812">Transmembrane</keyword>
<protein>
    <submittedName>
        <fullName evidence="10">Transporter</fullName>
    </submittedName>
</protein>
<feature type="transmembrane region" description="Helical" evidence="8">
    <location>
        <begin position="345"/>
        <end position="365"/>
    </location>
</feature>
<keyword evidence="6 8" id="KW-1133">Transmembrane helix</keyword>